<evidence type="ECO:0000256" key="1">
    <source>
        <dbReference type="SAM" id="Phobius"/>
    </source>
</evidence>
<dbReference type="AlphaFoldDB" id="A0A0H5D0V8"/>
<proteinExistence type="predicted"/>
<dbReference type="RefSeq" id="WP_050673204.1">
    <property type="nucleotide sequence ID" value="NZ_CVRL01000017.1"/>
</dbReference>
<evidence type="ECO:0000313" key="2">
    <source>
        <dbReference type="EMBL" id="CRL10867.1"/>
    </source>
</evidence>
<gene>
    <name evidence="2" type="ORF">NIT7321_01715</name>
</gene>
<dbReference type="EMBL" id="CVRL01000017">
    <property type="protein sequence ID" value="CRL10867.1"/>
    <property type="molecule type" value="Genomic_DNA"/>
</dbReference>
<keyword evidence="1" id="KW-1133">Transmembrane helix</keyword>
<evidence type="ECO:0000313" key="3">
    <source>
        <dbReference type="Proteomes" id="UP000043764"/>
    </source>
</evidence>
<organism evidence="2 3">
    <name type="scientific">Phaeobacter italicus</name>
    <dbReference type="NCBI Taxonomy" id="481446"/>
    <lineage>
        <taxon>Bacteria</taxon>
        <taxon>Pseudomonadati</taxon>
        <taxon>Pseudomonadota</taxon>
        <taxon>Alphaproteobacteria</taxon>
        <taxon>Rhodobacterales</taxon>
        <taxon>Roseobacteraceae</taxon>
        <taxon>Phaeobacter</taxon>
    </lineage>
</organism>
<evidence type="ECO:0008006" key="4">
    <source>
        <dbReference type="Google" id="ProtNLM"/>
    </source>
</evidence>
<feature type="transmembrane region" description="Helical" evidence="1">
    <location>
        <begin position="162"/>
        <end position="181"/>
    </location>
</feature>
<keyword evidence="1" id="KW-0472">Membrane</keyword>
<protein>
    <recommendedName>
        <fullName evidence="4">Response regulatory domain-containing protein</fullName>
    </recommendedName>
</protein>
<keyword evidence="3" id="KW-1185">Reference proteome</keyword>
<accession>A0A0H5D0V8</accession>
<sequence>MRPQRNSGGQNGIEISNITHVVFCGKNGQAFEAIGHALGKRGISVERVSTISSLWVSSLCLDSGTIAVFVDVDSLGGAGPVVERLLLFRKDLPQVPTILLSTEFASDDLSAERLAICDCSFKTKNLPALWDLALLTAFSNNSVWIDRQKQLHSEEECVDLKLTVGLLMAMLAGIAAGLYALLALNSWVYAIVAYICAGQVALVSILLLPRVRRYTLNWFPGFYVRSGFVWGNSDAKALKSINPREI</sequence>
<feature type="transmembrane region" description="Helical" evidence="1">
    <location>
        <begin position="187"/>
        <end position="208"/>
    </location>
</feature>
<reference evidence="3" key="1">
    <citation type="submission" date="2015-05" db="EMBL/GenBank/DDBJ databases">
        <authorList>
            <person name="Rodrigo-Torres Lidia"/>
            <person name="Arahal R.David."/>
        </authorList>
    </citation>
    <scope>NUCLEOTIDE SEQUENCE [LARGE SCALE GENOMIC DNA]</scope>
    <source>
        <strain evidence="3">CECT 7321</strain>
    </source>
</reference>
<keyword evidence="1" id="KW-0812">Transmembrane</keyword>
<name>A0A0H5D0V8_9RHOB</name>
<dbReference type="Proteomes" id="UP000043764">
    <property type="component" value="Unassembled WGS sequence"/>
</dbReference>